<organism evidence="2 3">
    <name type="scientific">Streptococcus urinalis 2285-97</name>
    <dbReference type="NCBI Taxonomy" id="764291"/>
    <lineage>
        <taxon>Bacteria</taxon>
        <taxon>Bacillati</taxon>
        <taxon>Bacillota</taxon>
        <taxon>Bacilli</taxon>
        <taxon>Lactobacillales</taxon>
        <taxon>Streptococcaceae</taxon>
        <taxon>Streptococcus</taxon>
    </lineage>
</organism>
<evidence type="ECO:0000259" key="1">
    <source>
        <dbReference type="PROSITE" id="PS51186"/>
    </source>
</evidence>
<dbReference type="GO" id="GO:0016747">
    <property type="term" value="F:acyltransferase activity, transferring groups other than amino-acyl groups"/>
    <property type="evidence" value="ECO:0007669"/>
    <property type="project" value="InterPro"/>
</dbReference>
<evidence type="ECO:0000313" key="2">
    <source>
        <dbReference type="EMBL" id="EHJ56510.1"/>
    </source>
</evidence>
<dbReference type="CDD" id="cd04301">
    <property type="entry name" value="NAT_SF"/>
    <property type="match status" value="1"/>
</dbReference>
<dbReference type="InterPro" id="IPR000182">
    <property type="entry name" value="GNAT_dom"/>
</dbReference>
<dbReference type="RefSeq" id="WP_006739266.1">
    <property type="nucleotide sequence ID" value="NZ_AEUZ02000001.1"/>
</dbReference>
<evidence type="ECO:0000313" key="3">
    <source>
        <dbReference type="Proteomes" id="UP000005388"/>
    </source>
</evidence>
<dbReference type="AlphaFoldDB" id="G5KI61"/>
<gene>
    <name evidence="2" type="ORF">STRUR_0343</name>
</gene>
<dbReference type="PANTHER" id="PTHR43415">
    <property type="entry name" value="SPERMIDINE N(1)-ACETYLTRANSFERASE"/>
    <property type="match status" value="1"/>
</dbReference>
<dbReference type="STRING" id="764291.STRUR_0343"/>
<dbReference type="eggNOG" id="COG1247">
    <property type="taxonomic scope" value="Bacteria"/>
</dbReference>
<sequence length="173" mass="19945">MQKTKEIIFEEAQAKDAKLILEFFTSVLNETDFIIADDEFIKADLLTMEAFLSYNEYGKGICLIARMDQQVIGLLNVNVSTQKEFQHIGDIFIAVRKSFWGQGIASTLMELMSDWVSHAGYLRRLELNVQKRNETALALYRKFGFQIEGEKERGIKLKEGEFLDVYQMGKLID</sequence>
<dbReference type="SUPFAM" id="SSF55729">
    <property type="entry name" value="Acyl-CoA N-acyltransferases (Nat)"/>
    <property type="match status" value="1"/>
</dbReference>
<dbReference type="Proteomes" id="UP000005388">
    <property type="component" value="Unassembled WGS sequence"/>
</dbReference>
<accession>G5KI61</accession>
<keyword evidence="3" id="KW-1185">Reference proteome</keyword>
<dbReference type="Pfam" id="PF00583">
    <property type="entry name" value="Acetyltransf_1"/>
    <property type="match status" value="1"/>
</dbReference>
<dbReference type="PROSITE" id="PS51186">
    <property type="entry name" value="GNAT"/>
    <property type="match status" value="1"/>
</dbReference>
<protein>
    <submittedName>
        <fullName evidence="2">Acetyltransferase, GNAT family</fullName>
    </submittedName>
</protein>
<reference evidence="2 3" key="1">
    <citation type="journal article" date="2014" name="Int. J. Syst. Evol. Microbiol.">
        <title>Phylogenomics and the dynamic genome evolution of the genus Streptococcus.</title>
        <authorList>
            <consortium name="The Broad Institute Genome Sequencing Platform"/>
            <person name="Richards V.P."/>
            <person name="Palmer S.R."/>
            <person name="Pavinski Bitar P.D."/>
            <person name="Qin X."/>
            <person name="Weinstock G.M."/>
            <person name="Highlander S.K."/>
            <person name="Town C.D."/>
            <person name="Burne R.A."/>
            <person name="Stanhope M.J."/>
        </authorList>
    </citation>
    <scope>NUCLEOTIDE SEQUENCE [LARGE SCALE GENOMIC DNA]</scope>
    <source>
        <strain evidence="2 3">2285-97</strain>
    </source>
</reference>
<dbReference type="PANTHER" id="PTHR43415:SF3">
    <property type="entry name" value="GNAT-FAMILY ACETYLTRANSFERASE"/>
    <property type="match status" value="1"/>
</dbReference>
<feature type="domain" description="N-acetyltransferase" evidence="1">
    <location>
        <begin position="7"/>
        <end position="173"/>
    </location>
</feature>
<proteinExistence type="predicted"/>
<name>G5KI61_9STRE</name>
<dbReference type="InterPro" id="IPR016181">
    <property type="entry name" value="Acyl_CoA_acyltransferase"/>
</dbReference>
<dbReference type="EMBL" id="AEUZ02000001">
    <property type="protein sequence ID" value="EHJ56510.1"/>
    <property type="molecule type" value="Genomic_DNA"/>
</dbReference>
<dbReference type="Gene3D" id="3.40.630.30">
    <property type="match status" value="1"/>
</dbReference>
<comment type="caution">
    <text evidence="2">The sequence shown here is derived from an EMBL/GenBank/DDBJ whole genome shotgun (WGS) entry which is preliminary data.</text>
</comment>